<comment type="caution">
    <text evidence="1">The sequence shown here is derived from an EMBL/GenBank/DDBJ whole genome shotgun (WGS) entry which is preliminary data.</text>
</comment>
<gene>
    <name evidence="1" type="ORF">BJ138DRAFT_1054610</name>
</gene>
<evidence type="ECO:0000313" key="1">
    <source>
        <dbReference type="EMBL" id="KAH7915532.1"/>
    </source>
</evidence>
<dbReference type="Proteomes" id="UP000790377">
    <property type="component" value="Unassembled WGS sequence"/>
</dbReference>
<dbReference type="EMBL" id="MU267599">
    <property type="protein sequence ID" value="KAH7915532.1"/>
    <property type="molecule type" value="Genomic_DNA"/>
</dbReference>
<organism evidence="1 2">
    <name type="scientific">Hygrophoropsis aurantiaca</name>
    <dbReference type="NCBI Taxonomy" id="72124"/>
    <lineage>
        <taxon>Eukaryota</taxon>
        <taxon>Fungi</taxon>
        <taxon>Dikarya</taxon>
        <taxon>Basidiomycota</taxon>
        <taxon>Agaricomycotina</taxon>
        <taxon>Agaricomycetes</taxon>
        <taxon>Agaricomycetidae</taxon>
        <taxon>Boletales</taxon>
        <taxon>Coniophorineae</taxon>
        <taxon>Hygrophoropsidaceae</taxon>
        <taxon>Hygrophoropsis</taxon>
    </lineage>
</organism>
<keyword evidence="2" id="KW-1185">Reference proteome</keyword>
<sequence>MQPMLVYRFLRKVSDWTMSGFYSEVLVTGQENVPSDGPLIIAATHHNEIIDIAALSVTIPHRRRLCYWAKSSLFKNPVSGGLLTSAGSIPVHRNPNSSTNGNGTPNSAPGYSQAALFRETSATLANGEVVGVFPEGTSYTEPRIVQVKDGAAWAAVEYAKTVKFNGTTEDRGTTRKDLLIVPAAVVYTDKSQYQSRVCVSYGKPIEITPYAARLVPDDEDNTRIIVKEITAEIEVRLRQLTINAPDWDALNSARVARDLLERDGPCKELAGFVQLSQSLVSAFAVPEKAPSSLSATTKSLTSYLALLHFSGISHATLNSLYPLSVFKFPKTLPARTTAFYVFLSQLCGTLFHPRALAFLPAFLIHIPAYACGWLGARLLSPLNEEESKAQFKAIFGGIGMAATYGMLTRSFIKTLVNLANSGTAGTSSSWVKWIPPDLFDVMARFGHILSGSNGGVEGVIKSTLGSLTLMYGTTRVCWTWHNALVKGNYTQIKRLIASYKVFSGLLSPHSSDVSLGKLEPYLHVPLPAENPYIKKRNHDGSPPSASTPLSYNGSQPPPSIPSRKLVRHLLHARIEADDALGKYLDEYKYSVSFGEGDP</sequence>
<evidence type="ECO:0000313" key="2">
    <source>
        <dbReference type="Proteomes" id="UP000790377"/>
    </source>
</evidence>
<accession>A0ACB8AQI1</accession>
<protein>
    <submittedName>
        <fullName evidence="1">Uncharacterized protein</fullName>
    </submittedName>
</protein>
<reference evidence="1" key="1">
    <citation type="journal article" date="2021" name="New Phytol.">
        <title>Evolutionary innovations through gain and loss of genes in the ectomycorrhizal Boletales.</title>
        <authorList>
            <person name="Wu G."/>
            <person name="Miyauchi S."/>
            <person name="Morin E."/>
            <person name="Kuo A."/>
            <person name="Drula E."/>
            <person name="Varga T."/>
            <person name="Kohler A."/>
            <person name="Feng B."/>
            <person name="Cao Y."/>
            <person name="Lipzen A."/>
            <person name="Daum C."/>
            <person name="Hundley H."/>
            <person name="Pangilinan J."/>
            <person name="Johnson J."/>
            <person name="Barry K."/>
            <person name="LaButti K."/>
            <person name="Ng V."/>
            <person name="Ahrendt S."/>
            <person name="Min B."/>
            <person name="Choi I.G."/>
            <person name="Park H."/>
            <person name="Plett J.M."/>
            <person name="Magnuson J."/>
            <person name="Spatafora J.W."/>
            <person name="Nagy L.G."/>
            <person name="Henrissat B."/>
            <person name="Grigoriev I.V."/>
            <person name="Yang Z.L."/>
            <person name="Xu J."/>
            <person name="Martin F.M."/>
        </authorList>
    </citation>
    <scope>NUCLEOTIDE SEQUENCE</scope>
    <source>
        <strain evidence="1">ATCC 28755</strain>
    </source>
</reference>
<name>A0ACB8AQI1_9AGAM</name>
<proteinExistence type="predicted"/>